<dbReference type="SUPFAM" id="SSF52540">
    <property type="entry name" value="P-loop containing nucleoside triphosphate hydrolases"/>
    <property type="match status" value="1"/>
</dbReference>
<dbReference type="RefSeq" id="WP_070071995.1">
    <property type="nucleotide sequence ID" value="NZ_CP017448.1"/>
</dbReference>
<feature type="binding site" evidence="5">
    <location>
        <begin position="136"/>
        <end position="137"/>
    </location>
    <ligand>
        <name>ATP</name>
        <dbReference type="ChEBI" id="CHEBI:30616"/>
    </ligand>
</feature>
<comment type="function">
    <text evidence="5">Catalyzes the reversible transfer of the terminal phosphate group between ATP and AMP. Plays an important role in cellular energy homeostasis and in adenine nucleotide metabolism.</text>
</comment>
<keyword evidence="5" id="KW-0963">Cytoplasm</keyword>
<dbReference type="Pfam" id="PF00406">
    <property type="entry name" value="ADK"/>
    <property type="match status" value="1"/>
</dbReference>
<feature type="binding site" evidence="5">
    <location>
        <position position="127"/>
    </location>
    <ligand>
        <name>ATP</name>
        <dbReference type="ChEBI" id="CHEBI:30616"/>
    </ligand>
</feature>
<dbReference type="NCBIfam" id="NF011100">
    <property type="entry name" value="PRK14527.1"/>
    <property type="match status" value="1"/>
</dbReference>
<dbReference type="AlphaFoldDB" id="A0A1D8K616"/>
<comment type="pathway">
    <text evidence="5">Purine metabolism; AMP biosynthesis via salvage pathway; AMP from ADP: step 1/1.</text>
</comment>
<dbReference type="HAMAP" id="MF_00235">
    <property type="entry name" value="Adenylate_kinase_Adk"/>
    <property type="match status" value="1"/>
</dbReference>
<keyword evidence="2 5" id="KW-0545">Nucleotide biosynthesis</keyword>
<dbReference type="KEGG" id="aaeo:BJI67_04360"/>
<dbReference type="PROSITE" id="PS00113">
    <property type="entry name" value="ADENYLATE_KINASE"/>
    <property type="match status" value="1"/>
</dbReference>
<dbReference type="PANTHER" id="PTHR23359">
    <property type="entry name" value="NUCLEOTIDE KINASE"/>
    <property type="match status" value="1"/>
</dbReference>
<evidence type="ECO:0000256" key="5">
    <source>
        <dbReference type="HAMAP-Rule" id="MF_00235"/>
    </source>
</evidence>
<dbReference type="Proteomes" id="UP000095342">
    <property type="component" value="Chromosome"/>
</dbReference>
<reference evidence="9 10" key="1">
    <citation type="submission" date="2016-09" db="EMBL/GenBank/DDBJ databases">
        <title>Acidihalobacter prosperus V6 (DSM14174).</title>
        <authorList>
            <person name="Khaleque H.N."/>
            <person name="Ramsay J.P."/>
            <person name="Murphy R.J.T."/>
            <person name="Kaksonen A.H."/>
            <person name="Boxall N.J."/>
            <person name="Watkin E.L.J."/>
        </authorList>
    </citation>
    <scope>NUCLEOTIDE SEQUENCE [LARGE SCALE GENOMIC DNA]</scope>
    <source>
        <strain evidence="9 10">V6</strain>
    </source>
</reference>
<keyword evidence="1 5" id="KW-0808">Transferase</keyword>
<dbReference type="NCBIfam" id="NF001381">
    <property type="entry name" value="PRK00279.1-3"/>
    <property type="match status" value="1"/>
</dbReference>
<evidence type="ECO:0000256" key="1">
    <source>
        <dbReference type="ARBA" id="ARBA00022679"/>
    </source>
</evidence>
<feature type="binding site" evidence="5">
    <location>
        <position position="36"/>
    </location>
    <ligand>
        <name>AMP</name>
        <dbReference type="ChEBI" id="CHEBI:456215"/>
    </ligand>
</feature>
<evidence type="ECO:0000256" key="7">
    <source>
        <dbReference type="RuleBase" id="RU003331"/>
    </source>
</evidence>
<name>A0A1D8K616_9GAMM</name>
<dbReference type="InterPro" id="IPR006259">
    <property type="entry name" value="Adenyl_kin_sub"/>
</dbReference>
<dbReference type="EC" id="2.7.4.3" evidence="5 7"/>
<comment type="domain">
    <text evidence="5">Consists of three domains, a large central CORE domain and two small peripheral domains, NMPbind and LID, which undergo movements during catalysis. The LID domain closes over the site of phosphoryl transfer upon ATP binding. Assembling and dissambling the active center during each catalytic cycle provides an effective means to prevent ATP hydrolysis. Some bacteria have evolved a zinc-coordinating structure that stabilizes the LID domain.</text>
</comment>
<dbReference type="InterPro" id="IPR027417">
    <property type="entry name" value="P-loop_NTPase"/>
</dbReference>
<evidence type="ECO:0000259" key="8">
    <source>
        <dbReference type="Pfam" id="PF05191"/>
    </source>
</evidence>
<organism evidence="9 10">
    <name type="scientific">Acidihalobacter aeolianus</name>
    <dbReference type="NCBI Taxonomy" id="2792603"/>
    <lineage>
        <taxon>Bacteria</taxon>
        <taxon>Pseudomonadati</taxon>
        <taxon>Pseudomonadota</taxon>
        <taxon>Gammaproteobacteria</taxon>
        <taxon>Chromatiales</taxon>
        <taxon>Ectothiorhodospiraceae</taxon>
        <taxon>Acidihalobacter</taxon>
    </lineage>
</organism>
<feature type="binding site" evidence="5">
    <location>
        <position position="160"/>
    </location>
    <ligand>
        <name>AMP</name>
        <dbReference type="ChEBI" id="CHEBI:456215"/>
    </ligand>
</feature>
<feature type="binding site" evidence="5">
    <location>
        <position position="150"/>
    </location>
    <ligand>
        <name>Zn(2+)</name>
        <dbReference type="ChEBI" id="CHEBI:29105"/>
        <note>structural</note>
    </ligand>
</feature>
<keyword evidence="3 5" id="KW-0547">Nucleotide-binding</keyword>
<feature type="binding site" evidence="5">
    <location>
        <position position="171"/>
    </location>
    <ligand>
        <name>AMP</name>
        <dbReference type="ChEBI" id="CHEBI:456215"/>
    </ligand>
</feature>
<feature type="region of interest" description="NMP" evidence="5">
    <location>
        <begin position="30"/>
        <end position="59"/>
    </location>
</feature>
<dbReference type="CDD" id="cd01428">
    <property type="entry name" value="ADK"/>
    <property type="match status" value="1"/>
</dbReference>
<feature type="binding site" evidence="5">
    <location>
        <begin position="57"/>
        <end position="59"/>
    </location>
    <ligand>
        <name>AMP</name>
        <dbReference type="ChEBI" id="CHEBI:456215"/>
    </ligand>
</feature>
<feature type="binding site" evidence="5">
    <location>
        <begin position="85"/>
        <end position="88"/>
    </location>
    <ligand>
        <name>AMP</name>
        <dbReference type="ChEBI" id="CHEBI:456215"/>
    </ligand>
</feature>
<feature type="binding site" evidence="5">
    <location>
        <position position="199"/>
    </location>
    <ligand>
        <name>ATP</name>
        <dbReference type="ChEBI" id="CHEBI:30616"/>
    </ligand>
</feature>
<keyword evidence="5" id="KW-0862">Zinc</keyword>
<evidence type="ECO:0000256" key="6">
    <source>
        <dbReference type="RuleBase" id="RU003330"/>
    </source>
</evidence>
<feature type="binding site" evidence="5">
    <location>
        <position position="31"/>
    </location>
    <ligand>
        <name>AMP</name>
        <dbReference type="ChEBI" id="CHEBI:456215"/>
    </ligand>
</feature>
<feature type="binding site" evidence="5">
    <location>
        <position position="153"/>
    </location>
    <ligand>
        <name>Zn(2+)</name>
        <dbReference type="ChEBI" id="CHEBI:29105"/>
        <note>structural</note>
    </ligand>
</feature>
<dbReference type="GO" id="GO:0008270">
    <property type="term" value="F:zinc ion binding"/>
    <property type="evidence" value="ECO:0007669"/>
    <property type="project" value="UniProtKB-UniRule"/>
</dbReference>
<sequence>MRIVLLGAPGSGKGTQGQRLVERYNIPQVSTGDLLRAAVRDGSKLGHEAKGYMDAGQLVPDSVVLGMIRERLARPDAAQGYILDGFPRNQTQAVALDEMLADADLPLDLALLIDVDIPTLKQRLLGRLTCKSCGAVFNSFTSPPRRSGVCDLCGGELAHRADDNEETIDKRLGVYEAQTTPLIEYYARDNRLRRIAGVGDVDTIFAAIIADIDAKLSQQPAR</sequence>
<feature type="binding site" evidence="5">
    <location>
        <begin position="10"/>
        <end position="15"/>
    </location>
    <ligand>
        <name>ATP</name>
        <dbReference type="ChEBI" id="CHEBI:30616"/>
    </ligand>
</feature>
<keyword evidence="5 7" id="KW-0067">ATP-binding</keyword>
<accession>A0A1D8K616</accession>
<dbReference type="FunFam" id="3.40.50.300:FF:000106">
    <property type="entry name" value="Adenylate kinase mitochondrial"/>
    <property type="match status" value="1"/>
</dbReference>
<feature type="binding site" evidence="5">
    <location>
        <position position="92"/>
    </location>
    <ligand>
        <name>AMP</name>
        <dbReference type="ChEBI" id="CHEBI:456215"/>
    </ligand>
</feature>
<dbReference type="NCBIfam" id="TIGR01351">
    <property type="entry name" value="adk"/>
    <property type="match status" value="1"/>
</dbReference>
<dbReference type="GO" id="GO:0005737">
    <property type="term" value="C:cytoplasm"/>
    <property type="evidence" value="ECO:0007669"/>
    <property type="project" value="UniProtKB-SubCell"/>
</dbReference>
<feature type="binding site" evidence="5">
    <location>
        <position position="130"/>
    </location>
    <ligand>
        <name>Zn(2+)</name>
        <dbReference type="ChEBI" id="CHEBI:29105"/>
        <note>structural</note>
    </ligand>
</feature>
<keyword evidence="10" id="KW-1185">Reference proteome</keyword>
<comment type="similarity">
    <text evidence="5 6">Belongs to the adenylate kinase family.</text>
</comment>
<dbReference type="EMBL" id="CP017448">
    <property type="protein sequence ID" value="AOV16403.1"/>
    <property type="molecule type" value="Genomic_DNA"/>
</dbReference>
<dbReference type="NCBIfam" id="NF001380">
    <property type="entry name" value="PRK00279.1-2"/>
    <property type="match status" value="1"/>
</dbReference>
<evidence type="ECO:0000313" key="10">
    <source>
        <dbReference type="Proteomes" id="UP000095342"/>
    </source>
</evidence>
<feature type="binding site" evidence="5">
    <location>
        <position position="133"/>
    </location>
    <ligand>
        <name>Zn(2+)</name>
        <dbReference type="ChEBI" id="CHEBI:29105"/>
        <note>structural</note>
    </ligand>
</feature>
<comment type="subunit">
    <text evidence="5 7">Monomer.</text>
</comment>
<keyword evidence="4 5" id="KW-0418">Kinase</keyword>
<dbReference type="InterPro" id="IPR036193">
    <property type="entry name" value="ADK_active_lid_dom_sf"/>
</dbReference>
<dbReference type="GO" id="GO:0044209">
    <property type="term" value="P:AMP salvage"/>
    <property type="evidence" value="ECO:0007669"/>
    <property type="project" value="UniProtKB-UniRule"/>
</dbReference>
<dbReference type="GO" id="GO:0005524">
    <property type="term" value="F:ATP binding"/>
    <property type="evidence" value="ECO:0007669"/>
    <property type="project" value="UniProtKB-UniRule"/>
</dbReference>
<dbReference type="InterPro" id="IPR033690">
    <property type="entry name" value="Adenylat_kinase_CS"/>
</dbReference>
<proteinExistence type="inferred from homology"/>
<evidence type="ECO:0000256" key="2">
    <source>
        <dbReference type="ARBA" id="ARBA00022727"/>
    </source>
</evidence>
<comment type="subcellular location">
    <subcellularLocation>
        <location evidence="5 7">Cytoplasm</location>
    </subcellularLocation>
</comment>
<feature type="region of interest" description="LID" evidence="5">
    <location>
        <begin position="126"/>
        <end position="163"/>
    </location>
</feature>
<evidence type="ECO:0000256" key="3">
    <source>
        <dbReference type="ARBA" id="ARBA00022741"/>
    </source>
</evidence>
<dbReference type="InterPro" id="IPR000850">
    <property type="entry name" value="Adenylat/UMP-CMP_kin"/>
</dbReference>
<dbReference type="GO" id="GO:0004017">
    <property type="term" value="F:AMP kinase activity"/>
    <property type="evidence" value="ECO:0007669"/>
    <property type="project" value="UniProtKB-UniRule"/>
</dbReference>
<dbReference type="UniPathway" id="UPA00588">
    <property type="reaction ID" value="UER00649"/>
</dbReference>
<dbReference type="InterPro" id="IPR007862">
    <property type="entry name" value="Adenylate_kinase_lid-dom"/>
</dbReference>
<gene>
    <name evidence="5" type="primary">adk</name>
    <name evidence="9" type="ORF">BJI67_04360</name>
</gene>
<keyword evidence="5" id="KW-0479">Metal-binding</keyword>
<evidence type="ECO:0000313" key="9">
    <source>
        <dbReference type="EMBL" id="AOV16403.1"/>
    </source>
</evidence>
<evidence type="ECO:0000256" key="4">
    <source>
        <dbReference type="ARBA" id="ARBA00022777"/>
    </source>
</evidence>
<dbReference type="Gene3D" id="3.40.50.300">
    <property type="entry name" value="P-loop containing nucleotide triphosphate hydrolases"/>
    <property type="match status" value="1"/>
</dbReference>
<protein>
    <recommendedName>
        <fullName evidence="5 7">Adenylate kinase</fullName>
        <shortName evidence="5">AK</shortName>
        <ecNumber evidence="5 7">2.7.4.3</ecNumber>
    </recommendedName>
    <alternativeName>
        <fullName evidence="5">ATP-AMP transphosphorylase</fullName>
    </alternativeName>
    <alternativeName>
        <fullName evidence="5">ATP:AMP phosphotransferase</fullName>
    </alternativeName>
    <alternativeName>
        <fullName evidence="5">Adenylate monophosphate kinase</fullName>
    </alternativeName>
</protein>
<dbReference type="Pfam" id="PF05191">
    <property type="entry name" value="ADK_lid"/>
    <property type="match status" value="1"/>
</dbReference>
<dbReference type="SUPFAM" id="SSF57774">
    <property type="entry name" value="Microbial and mitochondrial ADK, insert 'zinc finger' domain"/>
    <property type="match status" value="1"/>
</dbReference>
<comment type="catalytic activity">
    <reaction evidence="5 7">
        <text>AMP + ATP = 2 ADP</text>
        <dbReference type="Rhea" id="RHEA:12973"/>
        <dbReference type="ChEBI" id="CHEBI:30616"/>
        <dbReference type="ChEBI" id="CHEBI:456215"/>
        <dbReference type="ChEBI" id="CHEBI:456216"/>
        <dbReference type="EC" id="2.7.4.3"/>
    </reaction>
</comment>
<dbReference type="PRINTS" id="PR00094">
    <property type="entry name" value="ADENYLTKNASE"/>
</dbReference>
<feature type="domain" description="Adenylate kinase active site lid" evidence="8">
    <location>
        <begin position="127"/>
        <end position="162"/>
    </location>
</feature>